<dbReference type="InterPro" id="IPR031734">
    <property type="entry name" value="MBF2"/>
</dbReference>
<proteinExistence type="predicted"/>
<feature type="signal peptide" evidence="1">
    <location>
        <begin position="1"/>
        <end position="20"/>
    </location>
</feature>
<dbReference type="GeneID" id="114335179"/>
<evidence type="ECO:0000313" key="4">
    <source>
        <dbReference type="RefSeq" id="XP_028141163.1"/>
    </source>
</evidence>
<evidence type="ECO:0000256" key="1">
    <source>
        <dbReference type="SAM" id="SignalP"/>
    </source>
</evidence>
<dbReference type="InParanoid" id="A0A6P7G8J8"/>
<reference evidence="4" key="1">
    <citation type="submission" date="2025-04" db="UniProtKB">
        <authorList>
            <consortium name="RefSeq"/>
        </authorList>
    </citation>
    <scope>IDENTIFICATION</scope>
    <source>
        <tissue evidence="4">Whole insect</tissue>
    </source>
</reference>
<feature type="chain" id="PRO_5028055473" evidence="1">
    <location>
        <begin position="21"/>
        <end position="116"/>
    </location>
</feature>
<dbReference type="KEGG" id="dvv:114335179"/>
<keyword evidence="3" id="KW-1185">Reference proteome</keyword>
<name>A0A6P7G8J8_DIAVI</name>
<dbReference type="AlphaFoldDB" id="A0A6P7G8J8"/>
<dbReference type="Pfam" id="PF15868">
    <property type="entry name" value="MBF2"/>
    <property type="match status" value="1"/>
</dbReference>
<dbReference type="OrthoDB" id="7021379at2759"/>
<organism evidence="4">
    <name type="scientific">Diabrotica virgifera virgifera</name>
    <name type="common">western corn rootworm</name>
    <dbReference type="NCBI Taxonomy" id="50390"/>
    <lineage>
        <taxon>Eukaryota</taxon>
        <taxon>Metazoa</taxon>
        <taxon>Ecdysozoa</taxon>
        <taxon>Arthropoda</taxon>
        <taxon>Hexapoda</taxon>
        <taxon>Insecta</taxon>
        <taxon>Pterygota</taxon>
        <taxon>Neoptera</taxon>
        <taxon>Endopterygota</taxon>
        <taxon>Coleoptera</taxon>
        <taxon>Polyphaga</taxon>
        <taxon>Cucujiformia</taxon>
        <taxon>Chrysomeloidea</taxon>
        <taxon>Chrysomelidae</taxon>
        <taxon>Galerucinae</taxon>
        <taxon>Diabroticina</taxon>
        <taxon>Diabroticites</taxon>
        <taxon>Diabrotica</taxon>
    </lineage>
</organism>
<gene>
    <name evidence="4" type="primary">LOC114335179</name>
</gene>
<sequence>MNSSILVVLMCLCAAQFAFGSQHEIKDGKCSNASQDDLVFRDHINKASIPFIKRDEKVEWHGDTTIYCLQVTTDQDESKGATATVKEGGVGHSFVTVKVESGRGHSLDYYVKVYAK</sequence>
<dbReference type="RefSeq" id="XP_028141163.1">
    <property type="nucleotide sequence ID" value="XM_028285362.1"/>
</dbReference>
<protein>
    <submittedName>
        <fullName evidence="4">Uncharacterized protein LOC114335179</fullName>
    </submittedName>
</protein>
<keyword evidence="1" id="KW-0732">Signal</keyword>
<reference evidence="2" key="2">
    <citation type="submission" date="2025-05" db="UniProtKB">
        <authorList>
            <consortium name="EnsemblMetazoa"/>
        </authorList>
    </citation>
    <scope>IDENTIFICATION</scope>
</reference>
<evidence type="ECO:0000313" key="2">
    <source>
        <dbReference type="EnsemblMetazoa" id="XP_028141163.1"/>
    </source>
</evidence>
<evidence type="ECO:0000313" key="3">
    <source>
        <dbReference type="Proteomes" id="UP001652700"/>
    </source>
</evidence>
<dbReference type="Proteomes" id="UP001652700">
    <property type="component" value="Unplaced"/>
</dbReference>
<dbReference type="EnsemblMetazoa" id="XM_028285362.2">
    <property type="protein sequence ID" value="XP_028141163.1"/>
    <property type="gene ID" value="LOC114335179"/>
</dbReference>
<accession>A0A6P7G8J8</accession>